<reference evidence="2" key="1">
    <citation type="journal article" date="2012" name="Nature">
        <title>The tomato genome sequence provides insights into fleshy fruit evolution.</title>
        <authorList>
            <consortium name="Tomato Genome Consortium"/>
        </authorList>
    </citation>
    <scope>NUCLEOTIDE SEQUENCE [LARGE SCALE GENOMIC DNA]</scope>
    <source>
        <strain evidence="2">cv. Heinz 1706</strain>
    </source>
</reference>
<name>A0A3Q7IX32_SOLLC</name>
<dbReference type="STRING" id="4081.A0A3Q7IX32"/>
<reference evidence="2" key="2">
    <citation type="submission" date="2019-01" db="UniProtKB">
        <authorList>
            <consortium name="EnsemblPlants"/>
        </authorList>
    </citation>
    <scope>IDENTIFICATION</scope>
    <source>
        <strain evidence="2">cv. Heinz 1706</strain>
    </source>
</reference>
<dbReference type="Proteomes" id="UP000004994">
    <property type="component" value="Chromosome 11"/>
</dbReference>
<dbReference type="Gramene" id="Solyc11g045523.1.1">
    <property type="protein sequence ID" value="Solyc11g045523.1.1"/>
    <property type="gene ID" value="Solyc11g045523.1"/>
</dbReference>
<organism evidence="2">
    <name type="scientific">Solanum lycopersicum</name>
    <name type="common">Tomato</name>
    <name type="synonym">Lycopersicon esculentum</name>
    <dbReference type="NCBI Taxonomy" id="4081"/>
    <lineage>
        <taxon>Eukaryota</taxon>
        <taxon>Viridiplantae</taxon>
        <taxon>Streptophyta</taxon>
        <taxon>Embryophyta</taxon>
        <taxon>Tracheophyta</taxon>
        <taxon>Spermatophyta</taxon>
        <taxon>Magnoliopsida</taxon>
        <taxon>eudicotyledons</taxon>
        <taxon>Gunneridae</taxon>
        <taxon>Pentapetalae</taxon>
        <taxon>asterids</taxon>
        <taxon>lamiids</taxon>
        <taxon>Solanales</taxon>
        <taxon>Solanaceae</taxon>
        <taxon>Solanoideae</taxon>
        <taxon>Solaneae</taxon>
        <taxon>Solanum</taxon>
        <taxon>Solanum subgen. Lycopersicon</taxon>
    </lineage>
</organism>
<dbReference type="AlphaFoldDB" id="A0A3Q7IX32"/>
<accession>A0A3Q7IX32</accession>
<keyword evidence="3" id="KW-1185">Reference proteome</keyword>
<proteinExistence type="predicted"/>
<dbReference type="EnsemblPlants" id="Solyc11g045523.1.1">
    <property type="protein sequence ID" value="Solyc11g045523.1.1"/>
    <property type="gene ID" value="Solyc11g045523.1"/>
</dbReference>
<dbReference type="InParanoid" id="A0A3Q7IX32"/>
<feature type="region of interest" description="Disordered" evidence="1">
    <location>
        <begin position="15"/>
        <end position="35"/>
    </location>
</feature>
<sequence length="196" mass="21804">MLAFENVAKASQTRRQGLMATANAARSPRSEGQCRVKKKGHKVVKKEQGIADYLMSLPEMQELCGGKSLQKQNQFIPTTEGVTACITHPSSGTIVVGTKIMLLSKQYAGNHVTNRSIHINMMLIFCSNKSLYSSMEAALVAPGDFTNRQVHMILLAQKAILEEPAKYHMLIHIYQARIQLRIVQQEDIGSAELYMN</sequence>
<evidence type="ECO:0000256" key="1">
    <source>
        <dbReference type="SAM" id="MobiDB-lite"/>
    </source>
</evidence>
<evidence type="ECO:0000313" key="2">
    <source>
        <dbReference type="EnsemblPlants" id="Solyc11g045523.1.1"/>
    </source>
</evidence>
<evidence type="ECO:0000313" key="3">
    <source>
        <dbReference type="Proteomes" id="UP000004994"/>
    </source>
</evidence>
<protein>
    <submittedName>
        <fullName evidence="2">Uncharacterized protein</fullName>
    </submittedName>
</protein>